<dbReference type="SMART" id="SM00398">
    <property type="entry name" value="HMG"/>
    <property type="match status" value="1"/>
</dbReference>
<dbReference type="AlphaFoldDB" id="A0A146K9J9"/>
<feature type="domain" description="HMG box" evidence="2">
    <location>
        <begin position="1"/>
        <end position="65"/>
    </location>
</feature>
<feature type="DNA-binding region" description="HMG box" evidence="1">
    <location>
        <begin position="1"/>
        <end position="65"/>
    </location>
</feature>
<dbReference type="SUPFAM" id="SSF47095">
    <property type="entry name" value="HMG-box"/>
    <property type="match status" value="1"/>
</dbReference>
<feature type="non-terminal residue" evidence="3">
    <location>
        <position position="1"/>
    </location>
</feature>
<accession>A0A146K9J9</accession>
<keyword evidence="1" id="KW-0238">DNA-binding</keyword>
<dbReference type="GO" id="GO:0003677">
    <property type="term" value="F:DNA binding"/>
    <property type="evidence" value="ECO:0007669"/>
    <property type="project" value="UniProtKB-UniRule"/>
</dbReference>
<sequence length="179" mass="21240">PKAPLTAYFQFQSECKDEFAHVAAQERSKAISDKWKGISEDEKKQYSENYKIAYAQYSKDLKEYYEKFPEEKLKDEAEAEAKKLKKQQGKEPAGLKADEKNMKIFFFVAYIKKYRETYKPDYLPATLGVKKQITAIFKKVEENNEMTTWQNKWNALKVEDKQNIKKFYEEWLTLTEAPQ</sequence>
<dbReference type="Pfam" id="PF00505">
    <property type="entry name" value="HMG_box"/>
    <property type="match status" value="1"/>
</dbReference>
<organism evidence="3">
    <name type="scientific">Trepomonas sp. PC1</name>
    <dbReference type="NCBI Taxonomy" id="1076344"/>
    <lineage>
        <taxon>Eukaryota</taxon>
        <taxon>Metamonada</taxon>
        <taxon>Diplomonadida</taxon>
        <taxon>Hexamitidae</taxon>
        <taxon>Hexamitinae</taxon>
        <taxon>Trepomonas</taxon>
    </lineage>
</organism>
<dbReference type="InterPro" id="IPR036910">
    <property type="entry name" value="HMG_box_dom_sf"/>
</dbReference>
<proteinExistence type="predicted"/>
<dbReference type="Gene3D" id="1.10.30.10">
    <property type="entry name" value="High mobility group box domain"/>
    <property type="match status" value="1"/>
</dbReference>
<gene>
    <name evidence="3" type="ORF">TPC1_14216</name>
</gene>
<dbReference type="PROSITE" id="PS50118">
    <property type="entry name" value="HMG_BOX_2"/>
    <property type="match status" value="1"/>
</dbReference>
<dbReference type="InterPro" id="IPR009071">
    <property type="entry name" value="HMG_box_dom"/>
</dbReference>
<protein>
    <submittedName>
        <fullName evidence="3">HMG (High mobility group) box domain-containing protein</fullName>
    </submittedName>
</protein>
<keyword evidence="1" id="KW-0539">Nucleus</keyword>
<reference evidence="3" key="1">
    <citation type="submission" date="2015-07" db="EMBL/GenBank/DDBJ databases">
        <title>Adaptation to a free-living lifestyle via gene acquisitions in the diplomonad Trepomonas sp. PC1.</title>
        <authorList>
            <person name="Xu F."/>
            <person name="Jerlstrom-Hultqvist J."/>
            <person name="Kolisko M."/>
            <person name="Simpson A.G.B."/>
            <person name="Roger A.J."/>
            <person name="Svard S.G."/>
            <person name="Andersson J.O."/>
        </authorList>
    </citation>
    <scope>NUCLEOTIDE SEQUENCE</scope>
    <source>
        <strain evidence="3">PC1</strain>
    </source>
</reference>
<evidence type="ECO:0000313" key="3">
    <source>
        <dbReference type="EMBL" id="JAP93493.1"/>
    </source>
</evidence>
<evidence type="ECO:0000256" key="1">
    <source>
        <dbReference type="PROSITE-ProRule" id="PRU00267"/>
    </source>
</evidence>
<name>A0A146K9J9_9EUKA</name>
<dbReference type="EMBL" id="GDID01003113">
    <property type="protein sequence ID" value="JAP93493.1"/>
    <property type="molecule type" value="Transcribed_RNA"/>
</dbReference>
<evidence type="ECO:0000259" key="2">
    <source>
        <dbReference type="PROSITE" id="PS50118"/>
    </source>
</evidence>
<dbReference type="GO" id="GO:0005634">
    <property type="term" value="C:nucleus"/>
    <property type="evidence" value="ECO:0007669"/>
    <property type="project" value="UniProtKB-UniRule"/>
</dbReference>